<protein>
    <submittedName>
        <fullName evidence="1">Uncharacterized protein</fullName>
    </submittedName>
</protein>
<keyword evidence="2" id="KW-1185">Reference proteome</keyword>
<comment type="caution">
    <text evidence="1">The sequence shown here is derived from an EMBL/GenBank/DDBJ whole genome shotgun (WGS) entry which is preliminary data.</text>
</comment>
<sequence>MALLDRVEKMEWMQACHANMQNFSLTVALPALKPIAGPADVIVRGLLLQRLSGLSSVYTPSHSRKLAQAPEQTATCHSVLERFRSTATNDLTGSTSRHTIVTTVSRANPDLQGYYPATRAAETDQSADRYTAHCHPNR</sequence>
<dbReference type="Proteomes" id="UP000198211">
    <property type="component" value="Unassembled WGS sequence"/>
</dbReference>
<proteinExistence type="predicted"/>
<name>A0A225V7A5_9STRA</name>
<accession>A0A225V7A5</accession>
<dbReference type="EMBL" id="NBNE01006989">
    <property type="protein sequence ID" value="OWZ01243.1"/>
    <property type="molecule type" value="Genomic_DNA"/>
</dbReference>
<evidence type="ECO:0000313" key="2">
    <source>
        <dbReference type="Proteomes" id="UP000198211"/>
    </source>
</evidence>
<organism evidence="1 2">
    <name type="scientific">Phytophthora megakarya</name>
    <dbReference type="NCBI Taxonomy" id="4795"/>
    <lineage>
        <taxon>Eukaryota</taxon>
        <taxon>Sar</taxon>
        <taxon>Stramenopiles</taxon>
        <taxon>Oomycota</taxon>
        <taxon>Peronosporomycetes</taxon>
        <taxon>Peronosporales</taxon>
        <taxon>Peronosporaceae</taxon>
        <taxon>Phytophthora</taxon>
    </lineage>
</organism>
<evidence type="ECO:0000313" key="1">
    <source>
        <dbReference type="EMBL" id="OWZ01243.1"/>
    </source>
</evidence>
<gene>
    <name evidence="1" type="ORF">PHMEG_00027412</name>
</gene>
<reference evidence="2" key="1">
    <citation type="submission" date="2017-03" db="EMBL/GenBank/DDBJ databases">
        <title>Phytopthora megakarya and P. palmivora, two closely related causual agents of cacao black pod achieved similar genome size and gene model numbers by different mechanisms.</title>
        <authorList>
            <person name="Ali S."/>
            <person name="Shao J."/>
            <person name="Larry D.J."/>
            <person name="Kronmiller B."/>
            <person name="Shen D."/>
            <person name="Strem M.D."/>
            <person name="Melnick R.L."/>
            <person name="Guiltinan M.J."/>
            <person name="Tyler B.M."/>
            <person name="Meinhardt L.W."/>
            <person name="Bailey B.A."/>
        </authorList>
    </citation>
    <scope>NUCLEOTIDE SEQUENCE [LARGE SCALE GENOMIC DNA]</scope>
    <source>
        <strain evidence="2">zdho120</strain>
    </source>
</reference>
<dbReference type="AlphaFoldDB" id="A0A225V7A5"/>